<keyword evidence="1" id="KW-0472">Membrane</keyword>
<dbReference type="EMBL" id="RBXT01000001">
    <property type="protein sequence ID" value="RKT76820.1"/>
    <property type="molecule type" value="Genomic_DNA"/>
</dbReference>
<protein>
    <submittedName>
        <fullName evidence="2">Uncharacterized protein</fullName>
    </submittedName>
</protein>
<dbReference type="Proteomes" id="UP000278440">
    <property type="component" value="Unassembled WGS sequence"/>
</dbReference>
<feature type="transmembrane region" description="Helical" evidence="1">
    <location>
        <begin position="110"/>
        <end position="128"/>
    </location>
</feature>
<evidence type="ECO:0000256" key="1">
    <source>
        <dbReference type="SAM" id="Phobius"/>
    </source>
</evidence>
<accession>A0A495XQM5</accession>
<keyword evidence="1" id="KW-0812">Transmembrane</keyword>
<reference evidence="2 3" key="1">
    <citation type="submission" date="2018-10" db="EMBL/GenBank/DDBJ databases">
        <title>Sequencing the genomes of 1000 actinobacteria strains.</title>
        <authorList>
            <person name="Klenk H.-P."/>
        </authorList>
    </citation>
    <scope>NUCLEOTIDE SEQUENCE [LARGE SCALE GENOMIC DNA]</scope>
    <source>
        <strain evidence="2 3">DSM 44267</strain>
    </source>
</reference>
<evidence type="ECO:0000313" key="3">
    <source>
        <dbReference type="Proteomes" id="UP000278440"/>
    </source>
</evidence>
<feature type="transmembrane region" description="Helical" evidence="1">
    <location>
        <begin position="68"/>
        <end position="90"/>
    </location>
</feature>
<keyword evidence="3" id="KW-1185">Reference proteome</keyword>
<name>A0A495XQM5_9MICO</name>
<dbReference type="OrthoDB" id="250722at2"/>
<keyword evidence="1" id="KW-1133">Transmembrane helix</keyword>
<comment type="caution">
    <text evidence="2">The sequence shown here is derived from an EMBL/GenBank/DDBJ whole genome shotgun (WGS) entry which is preliminary data.</text>
</comment>
<evidence type="ECO:0000313" key="2">
    <source>
        <dbReference type="EMBL" id="RKT76820.1"/>
    </source>
</evidence>
<dbReference type="AlphaFoldDB" id="A0A495XQM5"/>
<organism evidence="2 3">
    <name type="scientific">Terracoccus luteus</name>
    <dbReference type="NCBI Taxonomy" id="53356"/>
    <lineage>
        <taxon>Bacteria</taxon>
        <taxon>Bacillati</taxon>
        <taxon>Actinomycetota</taxon>
        <taxon>Actinomycetes</taxon>
        <taxon>Micrococcales</taxon>
        <taxon>Intrasporangiaceae</taxon>
        <taxon>Terracoccus</taxon>
    </lineage>
</organism>
<dbReference type="RefSeq" id="WP_121030318.1">
    <property type="nucleotide sequence ID" value="NZ_RBXT01000001.1"/>
</dbReference>
<sequence>MAEPRLSSYDRLDGREVRAVIEYLGERVDRYLPNHPGLRAATTELGSVVGRLLEHTARTMRRRAALTVVSRVGVGLVVAVALFVLGSAVADAVGRAGSVRAIEWLPVLESGVNDLVFAGIAVWFLLSLPDRVVRRDLIGHLHRLRSMAHIIDMHQMGKDPALLLPRADPTGASPGPVSYPGREVVSPRVLSPRDYALYLDYCSELLSLTSKAAALCAEESTDSLVLDTVSEIETLTTGMSRKIWQKISLLHDTSPRAYGA</sequence>
<proteinExistence type="predicted"/>
<gene>
    <name evidence="2" type="ORF">DFJ68_0220</name>
</gene>